<dbReference type="PANTHER" id="PTHR34724">
    <property type="entry name" value="OS12G0596101 PROTEIN"/>
    <property type="match status" value="1"/>
</dbReference>
<name>A0ABD1MDH1_9FABA</name>
<dbReference type="PANTHER" id="PTHR34724:SF2">
    <property type="entry name" value="OS12G0596101 PROTEIN"/>
    <property type="match status" value="1"/>
</dbReference>
<dbReference type="AlphaFoldDB" id="A0ABD1MDH1"/>
<accession>A0ABD1MDH1</accession>
<comment type="caution">
    <text evidence="1">The sequence shown here is derived from an EMBL/GenBank/DDBJ whole genome shotgun (WGS) entry which is preliminary data.</text>
</comment>
<reference evidence="1 2" key="1">
    <citation type="submission" date="2024-08" db="EMBL/GenBank/DDBJ databases">
        <title>Insights into the chromosomal genome structure of Flemingia macrophylla.</title>
        <authorList>
            <person name="Ding Y."/>
            <person name="Zhao Y."/>
            <person name="Bi W."/>
            <person name="Wu M."/>
            <person name="Zhao G."/>
            <person name="Gong Y."/>
            <person name="Li W."/>
            <person name="Zhang P."/>
        </authorList>
    </citation>
    <scope>NUCLEOTIDE SEQUENCE [LARGE SCALE GENOMIC DNA]</scope>
    <source>
        <strain evidence="1">DYQJB</strain>
        <tissue evidence="1">Leaf</tissue>
    </source>
</reference>
<keyword evidence="2" id="KW-1185">Reference proteome</keyword>
<sequence>MCFTVLCKKCGKYSWGGCGNHLTTVYKSIEEGNHCMCRPWPGDTPTQSSTTTPTQGNENPQILEAVAVDGLQ</sequence>
<dbReference type="Proteomes" id="UP001603857">
    <property type="component" value="Unassembled WGS sequence"/>
</dbReference>
<organism evidence="1 2">
    <name type="scientific">Flemingia macrophylla</name>
    <dbReference type="NCBI Taxonomy" id="520843"/>
    <lineage>
        <taxon>Eukaryota</taxon>
        <taxon>Viridiplantae</taxon>
        <taxon>Streptophyta</taxon>
        <taxon>Embryophyta</taxon>
        <taxon>Tracheophyta</taxon>
        <taxon>Spermatophyta</taxon>
        <taxon>Magnoliopsida</taxon>
        <taxon>eudicotyledons</taxon>
        <taxon>Gunneridae</taxon>
        <taxon>Pentapetalae</taxon>
        <taxon>rosids</taxon>
        <taxon>fabids</taxon>
        <taxon>Fabales</taxon>
        <taxon>Fabaceae</taxon>
        <taxon>Papilionoideae</taxon>
        <taxon>50 kb inversion clade</taxon>
        <taxon>NPAAA clade</taxon>
        <taxon>indigoferoid/millettioid clade</taxon>
        <taxon>Phaseoleae</taxon>
        <taxon>Flemingia</taxon>
    </lineage>
</organism>
<gene>
    <name evidence="1" type="ORF">Fmac_014860</name>
</gene>
<dbReference type="EMBL" id="JBGMDY010000005">
    <property type="protein sequence ID" value="KAL2333647.1"/>
    <property type="molecule type" value="Genomic_DNA"/>
</dbReference>
<evidence type="ECO:0000313" key="2">
    <source>
        <dbReference type="Proteomes" id="UP001603857"/>
    </source>
</evidence>
<proteinExistence type="predicted"/>
<evidence type="ECO:0000313" key="1">
    <source>
        <dbReference type="EMBL" id="KAL2333647.1"/>
    </source>
</evidence>
<protein>
    <submittedName>
        <fullName evidence="1">Uncharacterized protein</fullName>
    </submittedName>
</protein>